<feature type="domain" description="HTH cro/C1-type" evidence="3">
    <location>
        <begin position="7"/>
        <end position="61"/>
    </location>
</feature>
<keyword evidence="2" id="KW-0812">Transmembrane</keyword>
<dbReference type="PANTHER" id="PTHR46558:SF13">
    <property type="entry name" value="HTH-TYPE TRANSCRIPTIONAL REGULATOR IMMR"/>
    <property type="match status" value="1"/>
</dbReference>
<evidence type="ECO:0000256" key="2">
    <source>
        <dbReference type="SAM" id="Phobius"/>
    </source>
</evidence>
<evidence type="ECO:0000313" key="4">
    <source>
        <dbReference type="EMBL" id="USS93072.1"/>
    </source>
</evidence>
<accession>A0ABY5C3B9</accession>
<organism evidence="4 5">
    <name type="scientific">Fructilactobacillus ixorae</name>
    <dbReference type="NCBI Taxonomy" id="1750535"/>
    <lineage>
        <taxon>Bacteria</taxon>
        <taxon>Bacillati</taxon>
        <taxon>Bacillota</taxon>
        <taxon>Bacilli</taxon>
        <taxon>Lactobacillales</taxon>
        <taxon>Lactobacillaceae</taxon>
        <taxon>Fructilactobacillus</taxon>
    </lineage>
</organism>
<proteinExistence type="predicted"/>
<evidence type="ECO:0000259" key="3">
    <source>
        <dbReference type="PROSITE" id="PS50943"/>
    </source>
</evidence>
<dbReference type="Proteomes" id="UP001057532">
    <property type="component" value="Chromosome"/>
</dbReference>
<dbReference type="EMBL" id="CP097478">
    <property type="protein sequence ID" value="USS93072.1"/>
    <property type="molecule type" value="Genomic_DNA"/>
</dbReference>
<keyword evidence="5" id="KW-1185">Reference proteome</keyword>
<dbReference type="Pfam" id="PF01381">
    <property type="entry name" value="HTH_3"/>
    <property type="match status" value="1"/>
</dbReference>
<dbReference type="PROSITE" id="PS50943">
    <property type="entry name" value="HTH_CROC1"/>
    <property type="match status" value="1"/>
</dbReference>
<dbReference type="SUPFAM" id="SSF47413">
    <property type="entry name" value="lambda repressor-like DNA-binding domains"/>
    <property type="match status" value="1"/>
</dbReference>
<keyword evidence="2" id="KW-1133">Transmembrane helix</keyword>
<feature type="transmembrane region" description="Helical" evidence="2">
    <location>
        <begin position="92"/>
        <end position="110"/>
    </location>
</feature>
<keyword evidence="1" id="KW-0238">DNA-binding</keyword>
<keyword evidence="2" id="KW-0472">Membrane</keyword>
<reference evidence="4" key="1">
    <citation type="submission" date="2022-05" db="EMBL/GenBank/DDBJ databases">
        <authorList>
            <person name="Oliphant S.A."/>
            <person name="Watson-Haigh N.S."/>
            <person name="Sumby K.M."/>
            <person name="Gardner J.M."/>
            <person name="Jiranek V."/>
        </authorList>
    </citation>
    <scope>NUCLEOTIDE SEQUENCE</scope>
    <source>
        <strain evidence="4">Ru20-1</strain>
    </source>
</reference>
<dbReference type="PANTHER" id="PTHR46558">
    <property type="entry name" value="TRACRIPTIONAL REGULATORY PROTEIN-RELATED-RELATED"/>
    <property type="match status" value="1"/>
</dbReference>
<dbReference type="RefSeq" id="WP_252779839.1">
    <property type="nucleotide sequence ID" value="NZ_CP097478.1"/>
</dbReference>
<feature type="transmembrane region" description="Helical" evidence="2">
    <location>
        <begin position="146"/>
        <end position="165"/>
    </location>
</feature>
<name>A0ABY5C3B9_9LACO</name>
<feature type="transmembrane region" description="Helical" evidence="2">
    <location>
        <begin position="185"/>
        <end position="207"/>
    </location>
</feature>
<dbReference type="CDD" id="cd00093">
    <property type="entry name" value="HTH_XRE"/>
    <property type="match status" value="1"/>
</dbReference>
<dbReference type="SMART" id="SM00530">
    <property type="entry name" value="HTH_XRE"/>
    <property type="match status" value="1"/>
</dbReference>
<sequence length="217" mass="24884">MELAQRLKAARTQQHLTQQEVAAHMHVSRKTVSSWETGRSTANLDVLRELADLYQVDLPTLLGEPAPSHPATPRRYRDRFIRYKRWGYFSKYAYFGTVGFTMLGLLLLVLPYRGTSLLLVPPLVLTLGIIILYEQNWWTITTNRPLLWKLGVVTPVLFVTLYLTGYLLNQYVYHAPAFMHNPANWWGLLLLAGTVTAGALMTIIFPLKRLTVRRSSR</sequence>
<feature type="transmembrane region" description="Helical" evidence="2">
    <location>
        <begin position="116"/>
        <end position="134"/>
    </location>
</feature>
<gene>
    <name evidence="4" type="ORF">M8332_05605</name>
</gene>
<evidence type="ECO:0000313" key="5">
    <source>
        <dbReference type="Proteomes" id="UP001057532"/>
    </source>
</evidence>
<dbReference type="Gene3D" id="1.10.260.40">
    <property type="entry name" value="lambda repressor-like DNA-binding domains"/>
    <property type="match status" value="1"/>
</dbReference>
<dbReference type="InterPro" id="IPR010982">
    <property type="entry name" value="Lambda_DNA-bd_dom_sf"/>
</dbReference>
<protein>
    <submittedName>
        <fullName evidence="4">Helix-turn-helix domain-containing protein</fullName>
    </submittedName>
</protein>
<evidence type="ECO:0000256" key="1">
    <source>
        <dbReference type="ARBA" id="ARBA00023125"/>
    </source>
</evidence>
<dbReference type="InterPro" id="IPR001387">
    <property type="entry name" value="Cro/C1-type_HTH"/>
</dbReference>